<proteinExistence type="predicted"/>
<protein>
    <submittedName>
        <fullName evidence="1">Uncharacterized protein</fullName>
    </submittedName>
</protein>
<sequence>MNQHLKLQCGQLVHLKQKQQVIEIIQYLCLLVYYKGMKKRERKYQPLCKKSYIYVEFNLIPNILIK</sequence>
<reference evidence="1" key="1">
    <citation type="submission" date="2021-01" db="EMBL/GenBank/DDBJ databases">
        <authorList>
            <consortium name="Genoscope - CEA"/>
            <person name="William W."/>
        </authorList>
    </citation>
    <scope>NUCLEOTIDE SEQUENCE</scope>
</reference>
<gene>
    <name evidence="1" type="ORF">PSON_ATCC_30995.1.T2360016</name>
</gene>
<comment type="caution">
    <text evidence="1">The sequence shown here is derived from an EMBL/GenBank/DDBJ whole genome shotgun (WGS) entry which is preliminary data.</text>
</comment>
<dbReference type="AlphaFoldDB" id="A0A8S1RQS9"/>
<evidence type="ECO:0000313" key="1">
    <source>
        <dbReference type="EMBL" id="CAD8129652.1"/>
    </source>
</evidence>
<evidence type="ECO:0000313" key="2">
    <source>
        <dbReference type="Proteomes" id="UP000692954"/>
    </source>
</evidence>
<dbReference type="EMBL" id="CAJJDN010000236">
    <property type="protein sequence ID" value="CAD8129652.1"/>
    <property type="molecule type" value="Genomic_DNA"/>
</dbReference>
<keyword evidence="2" id="KW-1185">Reference proteome</keyword>
<accession>A0A8S1RQS9</accession>
<organism evidence="1 2">
    <name type="scientific">Paramecium sonneborni</name>
    <dbReference type="NCBI Taxonomy" id="65129"/>
    <lineage>
        <taxon>Eukaryota</taxon>
        <taxon>Sar</taxon>
        <taxon>Alveolata</taxon>
        <taxon>Ciliophora</taxon>
        <taxon>Intramacronucleata</taxon>
        <taxon>Oligohymenophorea</taxon>
        <taxon>Peniculida</taxon>
        <taxon>Parameciidae</taxon>
        <taxon>Paramecium</taxon>
    </lineage>
</organism>
<dbReference type="Proteomes" id="UP000692954">
    <property type="component" value="Unassembled WGS sequence"/>
</dbReference>
<name>A0A8S1RQS9_9CILI</name>